<comment type="caution">
    <text evidence="8">The sequence shown here is derived from an EMBL/GenBank/DDBJ whole genome shotgun (WGS) entry which is preliminary data.</text>
</comment>
<gene>
    <name evidence="8" type="ORF">C2G38_2244655</name>
</gene>
<dbReference type="GO" id="GO:0005634">
    <property type="term" value="C:nucleus"/>
    <property type="evidence" value="ECO:0007669"/>
    <property type="project" value="TreeGrafter"/>
</dbReference>
<dbReference type="Proteomes" id="UP000266673">
    <property type="component" value="Unassembled WGS sequence"/>
</dbReference>
<dbReference type="GO" id="GO:0005524">
    <property type="term" value="F:ATP binding"/>
    <property type="evidence" value="ECO:0007669"/>
    <property type="project" value="UniProtKB-KW"/>
</dbReference>
<dbReference type="PANTHER" id="PTHR44167">
    <property type="entry name" value="OVARIAN-SPECIFIC SERINE/THREONINE-PROTEIN KINASE LOK-RELATED"/>
    <property type="match status" value="1"/>
</dbReference>
<dbReference type="EMBL" id="QKWP01000425">
    <property type="protein sequence ID" value="RIB20307.1"/>
    <property type="molecule type" value="Genomic_DNA"/>
</dbReference>
<dbReference type="InterPro" id="IPR000719">
    <property type="entry name" value="Prot_kinase_dom"/>
</dbReference>
<evidence type="ECO:0000313" key="9">
    <source>
        <dbReference type="Proteomes" id="UP000266673"/>
    </source>
</evidence>
<evidence type="ECO:0000256" key="5">
    <source>
        <dbReference type="ARBA" id="ARBA00022777"/>
    </source>
</evidence>
<dbReference type="Gene3D" id="1.10.510.10">
    <property type="entry name" value="Transferase(Phosphotransferase) domain 1"/>
    <property type="match status" value="1"/>
</dbReference>
<keyword evidence="5 8" id="KW-0418">Kinase</keyword>
<dbReference type="STRING" id="44941.A0A397VG65"/>
<keyword evidence="4" id="KW-0547">Nucleotide-binding</keyword>
<accession>A0A397VG65</accession>
<dbReference type="Pfam" id="PF00069">
    <property type="entry name" value="Pkinase"/>
    <property type="match status" value="2"/>
</dbReference>
<dbReference type="SMART" id="SM00220">
    <property type="entry name" value="S_TKc"/>
    <property type="match status" value="1"/>
</dbReference>
<feature type="domain" description="Protein kinase" evidence="7">
    <location>
        <begin position="34"/>
        <end position="445"/>
    </location>
</feature>
<dbReference type="SUPFAM" id="SSF56112">
    <property type="entry name" value="Protein kinase-like (PK-like)"/>
    <property type="match status" value="1"/>
</dbReference>
<evidence type="ECO:0000259" key="7">
    <source>
        <dbReference type="PROSITE" id="PS50011"/>
    </source>
</evidence>
<dbReference type="InterPro" id="IPR011009">
    <property type="entry name" value="Kinase-like_dom_sf"/>
</dbReference>
<sequence length="447" mass="51581">MGEAEALQKELNYVLKKFPIFDGILQVVDRVGVGNLELDTFNGTFGAVYKARNLRYEGNENTDSAYGSRSPSPTVANAEEKRGIKRKFMDEDYFKNIEYVAIKKIVINYSIGRIAEEISILRELRGYSNIIQLLSAHRHEDEVILITPHFEHDRFRSFYQKMTIDDIKSYFRSLFEALRDVHSHNIVHRDVKPGNFLYNMKEKKGILVDFGLAERLGASNSYLNRIYDVPNVGAVQVINRFPSVVGQISIEPSQSNKPAVKRIRTLTASKKLTKQQMMDELAKRGFIDMDPKGYENKPGWKANRAGTRGFRAPEVLFRVDNQTCAIDIWSAGVILITILSHHYPFFKSTDDADAFYELGILFGKRLMHDLATEHERYYRTDIPLIYDPGLQFDKLLHTMRRDLFPKDDEQLLNEVYNAIDLLKRCLEPYPSRRITAVEALRHPFLLS</sequence>
<dbReference type="Gene3D" id="3.30.200.20">
    <property type="entry name" value="Phosphorylase Kinase, domain 1"/>
    <property type="match status" value="1"/>
</dbReference>
<dbReference type="CDD" id="cd14019">
    <property type="entry name" value="STKc_Cdc7"/>
    <property type="match status" value="1"/>
</dbReference>
<dbReference type="GO" id="GO:0044773">
    <property type="term" value="P:mitotic DNA damage checkpoint signaling"/>
    <property type="evidence" value="ECO:0007669"/>
    <property type="project" value="TreeGrafter"/>
</dbReference>
<dbReference type="OrthoDB" id="10020333at2759"/>
<protein>
    <recommendedName>
        <fullName evidence="1">non-specific serine/threonine protein kinase</fullName>
        <ecNumber evidence="1">2.7.11.1</ecNumber>
    </recommendedName>
</protein>
<evidence type="ECO:0000256" key="1">
    <source>
        <dbReference type="ARBA" id="ARBA00012513"/>
    </source>
</evidence>
<dbReference type="PANTHER" id="PTHR44167:SF23">
    <property type="entry name" value="CDC7 KINASE, ISOFORM A-RELATED"/>
    <property type="match status" value="1"/>
</dbReference>
<reference evidence="8 9" key="1">
    <citation type="submission" date="2018-06" db="EMBL/GenBank/DDBJ databases">
        <title>Comparative genomics reveals the genomic features of Rhizophagus irregularis, R. cerebriforme, R. diaphanum and Gigaspora rosea, and their symbiotic lifestyle signature.</title>
        <authorList>
            <person name="Morin E."/>
            <person name="San Clemente H."/>
            <person name="Chen E.C.H."/>
            <person name="De La Providencia I."/>
            <person name="Hainaut M."/>
            <person name="Kuo A."/>
            <person name="Kohler A."/>
            <person name="Murat C."/>
            <person name="Tang N."/>
            <person name="Roy S."/>
            <person name="Loubradou J."/>
            <person name="Henrissat B."/>
            <person name="Grigoriev I.V."/>
            <person name="Corradi N."/>
            <person name="Roux C."/>
            <person name="Martin F.M."/>
        </authorList>
    </citation>
    <scope>NUCLEOTIDE SEQUENCE [LARGE SCALE GENOMIC DNA]</scope>
    <source>
        <strain evidence="8 9">DAOM 194757</strain>
    </source>
</reference>
<keyword evidence="9" id="KW-1185">Reference proteome</keyword>
<proteinExistence type="predicted"/>
<evidence type="ECO:0000313" key="8">
    <source>
        <dbReference type="EMBL" id="RIB20307.1"/>
    </source>
</evidence>
<keyword evidence="3" id="KW-0808">Transferase</keyword>
<dbReference type="PROSITE" id="PS00108">
    <property type="entry name" value="PROTEIN_KINASE_ST"/>
    <property type="match status" value="1"/>
</dbReference>
<organism evidence="8 9">
    <name type="scientific">Gigaspora rosea</name>
    <dbReference type="NCBI Taxonomy" id="44941"/>
    <lineage>
        <taxon>Eukaryota</taxon>
        <taxon>Fungi</taxon>
        <taxon>Fungi incertae sedis</taxon>
        <taxon>Mucoromycota</taxon>
        <taxon>Glomeromycotina</taxon>
        <taxon>Glomeromycetes</taxon>
        <taxon>Diversisporales</taxon>
        <taxon>Gigasporaceae</taxon>
        <taxon>Gigaspora</taxon>
    </lineage>
</organism>
<evidence type="ECO:0000256" key="2">
    <source>
        <dbReference type="ARBA" id="ARBA00022527"/>
    </source>
</evidence>
<evidence type="ECO:0000256" key="4">
    <source>
        <dbReference type="ARBA" id="ARBA00022741"/>
    </source>
</evidence>
<dbReference type="AlphaFoldDB" id="A0A397VG65"/>
<dbReference type="InterPro" id="IPR008271">
    <property type="entry name" value="Ser/Thr_kinase_AS"/>
</dbReference>
<dbReference type="GO" id="GO:0004674">
    <property type="term" value="F:protein serine/threonine kinase activity"/>
    <property type="evidence" value="ECO:0007669"/>
    <property type="project" value="UniProtKB-KW"/>
</dbReference>
<dbReference type="EC" id="2.7.11.1" evidence="1"/>
<name>A0A397VG65_9GLOM</name>
<keyword evidence="2" id="KW-0723">Serine/threonine-protein kinase</keyword>
<keyword evidence="6" id="KW-0067">ATP-binding</keyword>
<dbReference type="PROSITE" id="PS50011">
    <property type="entry name" value="PROTEIN_KINASE_DOM"/>
    <property type="match status" value="1"/>
</dbReference>
<evidence type="ECO:0000256" key="3">
    <source>
        <dbReference type="ARBA" id="ARBA00022679"/>
    </source>
</evidence>
<evidence type="ECO:0000256" key="6">
    <source>
        <dbReference type="ARBA" id="ARBA00022840"/>
    </source>
</evidence>